<evidence type="ECO:0000259" key="1">
    <source>
        <dbReference type="Pfam" id="PF17262"/>
    </source>
</evidence>
<dbReference type="InterPro" id="IPR020209">
    <property type="entry name" value="Cas6b_C"/>
</dbReference>
<name>A0ABS3CMZ1_9BACT</name>
<evidence type="ECO:0000313" key="4">
    <source>
        <dbReference type="Proteomes" id="UP000664480"/>
    </source>
</evidence>
<sequence>MTVTAQNTIPITRIQFPEIKLMTRDAHKLRGYFGNLFKEHSPILHNHYEDGSLRYRYPSVQYKVLNGVPTLIGIGEGGSLLPQLFLKIREITLDGNTYPVSSKNIQHNQQEIGFSEELQSYSFETLWMALNQENHRNYLKLTCLTEKKKMLNTIIVGHVLSLFSNMDIILDADQRLMAMTQLHEKTTKFKDNTMIAFAGDFVINAHIPEGLGLGKSVSRGFGTVKKI</sequence>
<feature type="domain" description="Cas6b C-terminal" evidence="1">
    <location>
        <begin position="114"/>
        <end position="227"/>
    </location>
</feature>
<dbReference type="Pfam" id="PF17955">
    <property type="entry name" value="Cas6b_N"/>
    <property type="match status" value="1"/>
</dbReference>
<gene>
    <name evidence="3" type="ORF">J0A69_21780</name>
</gene>
<protein>
    <submittedName>
        <fullName evidence="3">DNA repair protein</fullName>
    </submittedName>
</protein>
<accession>A0ABS3CMZ1</accession>
<dbReference type="EMBL" id="JAFKCU010000009">
    <property type="protein sequence ID" value="MBN7818085.1"/>
    <property type="molecule type" value="Genomic_DNA"/>
</dbReference>
<dbReference type="RefSeq" id="WP_206588753.1">
    <property type="nucleotide sequence ID" value="NZ_JAFKCU010000009.1"/>
</dbReference>
<dbReference type="Proteomes" id="UP000664480">
    <property type="component" value="Unassembled WGS sequence"/>
</dbReference>
<dbReference type="Pfam" id="PF17262">
    <property type="entry name" value="Cas6b_C"/>
    <property type="match status" value="1"/>
</dbReference>
<organism evidence="3 4">
    <name type="scientific">Algoriphagus pacificus</name>
    <dbReference type="NCBI Taxonomy" id="2811234"/>
    <lineage>
        <taxon>Bacteria</taxon>
        <taxon>Pseudomonadati</taxon>
        <taxon>Bacteroidota</taxon>
        <taxon>Cytophagia</taxon>
        <taxon>Cytophagales</taxon>
        <taxon>Cyclobacteriaceae</taxon>
        <taxon>Algoriphagus</taxon>
    </lineage>
</organism>
<proteinExistence type="predicted"/>
<reference evidence="3 4" key="1">
    <citation type="submission" date="2021-03" db="EMBL/GenBank/DDBJ databases">
        <title>novel species isolated from a fishpond in China.</title>
        <authorList>
            <person name="Lu H."/>
            <person name="Cai Z."/>
        </authorList>
    </citation>
    <scope>NUCLEOTIDE SEQUENCE [LARGE SCALE GENOMIC DNA]</scope>
    <source>
        <strain evidence="3 4">YJ13C</strain>
    </source>
</reference>
<comment type="caution">
    <text evidence="3">The sequence shown here is derived from an EMBL/GenBank/DDBJ whole genome shotgun (WGS) entry which is preliminary data.</text>
</comment>
<feature type="domain" description="Cas6b N-terminal" evidence="2">
    <location>
        <begin position="8"/>
        <end position="110"/>
    </location>
</feature>
<dbReference type="InterPro" id="IPR041528">
    <property type="entry name" value="Cas6b_N"/>
</dbReference>
<keyword evidence="4" id="KW-1185">Reference proteome</keyword>
<evidence type="ECO:0000313" key="3">
    <source>
        <dbReference type="EMBL" id="MBN7818085.1"/>
    </source>
</evidence>
<evidence type="ECO:0000259" key="2">
    <source>
        <dbReference type="Pfam" id="PF17955"/>
    </source>
</evidence>